<feature type="region of interest" description="Disordered" evidence="6">
    <location>
        <begin position="1062"/>
        <end position="1093"/>
    </location>
</feature>
<dbReference type="GO" id="GO:0005634">
    <property type="term" value="C:nucleus"/>
    <property type="evidence" value="ECO:0007669"/>
    <property type="project" value="TreeGrafter"/>
</dbReference>
<dbReference type="SMART" id="SM00355">
    <property type="entry name" value="ZnF_C2H2"/>
    <property type="match status" value="17"/>
</dbReference>
<feature type="compositionally biased region" description="Acidic residues" evidence="6">
    <location>
        <begin position="615"/>
        <end position="624"/>
    </location>
</feature>
<dbReference type="InterPro" id="IPR013087">
    <property type="entry name" value="Znf_C2H2_type"/>
</dbReference>
<dbReference type="FunFam" id="3.30.160.60:FF:001268">
    <property type="entry name" value="Uncharacterized protein, isoform C"/>
    <property type="match status" value="1"/>
</dbReference>
<feature type="domain" description="C2H2-type" evidence="7">
    <location>
        <begin position="1275"/>
        <end position="1302"/>
    </location>
</feature>
<dbReference type="EMBL" id="LR899009">
    <property type="protein sequence ID" value="CAD7079439.1"/>
    <property type="molecule type" value="Genomic_DNA"/>
</dbReference>
<evidence type="ECO:0000256" key="1">
    <source>
        <dbReference type="ARBA" id="ARBA00022723"/>
    </source>
</evidence>
<feature type="region of interest" description="Disordered" evidence="6">
    <location>
        <begin position="559"/>
        <end position="582"/>
    </location>
</feature>
<dbReference type="PROSITE" id="PS50157">
    <property type="entry name" value="ZINC_FINGER_C2H2_2"/>
    <property type="match status" value="4"/>
</dbReference>
<dbReference type="InParanoid" id="A0A7R8YRF7"/>
<dbReference type="SUPFAM" id="SSF57667">
    <property type="entry name" value="beta-beta-alpha zinc fingers"/>
    <property type="match status" value="2"/>
</dbReference>
<dbReference type="Gene3D" id="3.30.160.60">
    <property type="entry name" value="Classic Zinc Finger"/>
    <property type="match status" value="5"/>
</dbReference>
<feature type="domain" description="C2H2-type" evidence="7">
    <location>
        <begin position="271"/>
        <end position="298"/>
    </location>
</feature>
<feature type="compositionally biased region" description="Polar residues" evidence="6">
    <location>
        <begin position="962"/>
        <end position="973"/>
    </location>
</feature>
<feature type="compositionally biased region" description="Polar residues" evidence="6">
    <location>
        <begin position="1062"/>
        <end position="1073"/>
    </location>
</feature>
<accession>A0A7R8YRF7</accession>
<evidence type="ECO:0000256" key="2">
    <source>
        <dbReference type="ARBA" id="ARBA00022737"/>
    </source>
</evidence>
<feature type="domain" description="C2H2-type" evidence="7">
    <location>
        <begin position="876"/>
        <end position="903"/>
    </location>
</feature>
<keyword evidence="4" id="KW-0862">Zinc</keyword>
<dbReference type="PROSITE" id="PS00028">
    <property type="entry name" value="ZINC_FINGER_C2H2_1"/>
    <property type="match status" value="2"/>
</dbReference>
<dbReference type="OMA" id="VCTYCEY"/>
<name>A0A7R8YRF7_HERIL</name>
<feature type="compositionally biased region" description="Low complexity" evidence="6">
    <location>
        <begin position="1148"/>
        <end position="1184"/>
    </location>
</feature>
<feature type="compositionally biased region" description="Basic and acidic residues" evidence="6">
    <location>
        <begin position="562"/>
        <end position="582"/>
    </location>
</feature>
<feature type="region of interest" description="Disordered" evidence="6">
    <location>
        <begin position="1582"/>
        <end position="1625"/>
    </location>
</feature>
<feature type="region of interest" description="Disordered" evidence="6">
    <location>
        <begin position="612"/>
        <end position="654"/>
    </location>
</feature>
<keyword evidence="3 5" id="KW-0863">Zinc-finger</keyword>
<dbReference type="FunCoup" id="A0A7R8YRF7">
    <property type="interactions" value="375"/>
</dbReference>
<dbReference type="FunFam" id="3.30.160.60:FF:000894">
    <property type="entry name" value="Uncharacterized protein, isoform C"/>
    <property type="match status" value="1"/>
</dbReference>
<keyword evidence="2" id="KW-0677">Repeat</keyword>
<feature type="compositionally biased region" description="Low complexity" evidence="6">
    <location>
        <begin position="1083"/>
        <end position="1092"/>
    </location>
</feature>
<sequence>MEVPSMVQRSGNTLIVRSVVSGNPLFVDSGNGNLLKTSPTSSQNANVADTNAYNRASRLDYDAEASPPNVIDEFDNPMASSETKDEGLPQCKIKRNYSCSTCSFFTQNPRLFLTHLRDSHGEKIVINECELCLYASRHYQKLVRHMRMVHGSTEGIEQHSQARKRQSGRDHRKRKNESDSIHPQSTPASPQILNAVEKFEEPITIPDETPQNRLLKCSICEFTTLYRAQLVDHEQDEHYKTKFFRCEKCSYVTHIKARFSKHVKYHSMPMIKCVTCDFRTPYKWNLDRHMKNHGGTGPYKCAACNFTADIKQSLTVHEMNHHVPPVGHAAGMSLARRKNKVGATDIPEELLSENGDLSDPYNNNNNLVDSYEEPYDKKFKMEEDDQPTDLSQKSSMESLKKQARPIPNLIPIQAANNALNLTKTFYEMLHKSSVANSFQSFLAENGEITVEKVEPPQLSPSSSASSGNSKKKSTFFEQLKQNATLNKNESLICDCGHMSKCLSESILHQKSRCREEHDKVSSPSPINLSVNSGSTRCQFCRHRCKSSVDLIAHMKICTDAGNPRHESSDSSSESHEKNDDLNEDINERVSPHEGKHPMENRVFVWNSLPQRMEMENPDDGEDEKPLDGSNKSTDYLSEDQKKENSENSYYGVETAPGYGEVTKKMTPEEEAANSSLKKVYKCPHCSFWASTASRFHVHIVGHLNKKPFECSLCNYRSNWRWDITKHIRLKTIRDPNHKNAKVLMNDETGRRNYTKYNKYITLMKVTEEDGDPKLMKSGEMTPNQEASLSFLNDYKREAVGDYNGGHSEAGSSKNMSPLDTSRIIPMPFFHNSLLGLASQQHEQTKRSPPPLLKASEDILAQNIDVKPDGSDKRTLYKCRKCNYRNANRESVLSHVKQHYQEAGINFPAAALSPHLQAAVNSNEYMKSVLAAMCLSQQQHQLASLGDPASMQNPRSLLAAALPTTSGPQAPQIGSHSVAPSSSHQSLNLLSSSSQRLQHQQQQQLPLTVNHSNNSSSNVNIHRTLSSNNHNNNSNVAIIPASAIAGSSTSATMIGNNCPTSTAITNNQHGSAPNNEHGEAEEASSGVVTTTGSGVTGWRGPAPYRCGHCHQVSNWKHVIQRHCRLKHNGDIRIETIDRNSDKNMPVYYPLNSQPHPQPSSSSFNNSGNSSNNAAAAITAASPGPSGTVNTNVSNGAGQSQISSSDLPKHKLYGGSFVGLQPTTSSEVLKDSEQEGQASSGGARPRQQQCPLCPFVSESKSQMMYHNSLHKCKADFYQCQICDYICSKKQLLNQHMKIAHEDKPDIEIDLSTCNNDTIGSQALSFCPRCPARYIGSKDLNLHLKMHNANYSHRCGLCSYTALQEPSLLSHSTVHSQSYDEKTTKLLQKFTEDIHYPRPKLTLISLNSDDKVWVVERNTEPDLNESKNPCSEEDVDIDRKPSLLKQQLELNGSDTSSHGVDHPDEYSTKKCPHCPYETSRSAADLKLHLENHICVSSKKHFATCLHCDFSVPDERTLKEHTALHFKSIKNNDVAFYTSYENLELNLVEESDDDHTKEGPRTGSVANSIKKERLLLKTDDAKTNGLLERQIKGDPQSVTSSKDGGSLHRNDDGDNDGDGNGEKQIVVATTGELLKVRNTSSV</sequence>
<dbReference type="InterPro" id="IPR036236">
    <property type="entry name" value="Znf_C2H2_sf"/>
</dbReference>
<evidence type="ECO:0000259" key="7">
    <source>
        <dbReference type="PROSITE" id="PS50157"/>
    </source>
</evidence>
<feature type="compositionally biased region" description="Low complexity" evidence="6">
    <location>
        <begin position="974"/>
        <end position="1018"/>
    </location>
</feature>
<gene>
    <name evidence="8" type="ORF">HERILL_LOCUS2657</name>
</gene>
<feature type="region of interest" description="Disordered" evidence="6">
    <location>
        <begin position="1140"/>
        <end position="1204"/>
    </location>
</feature>
<dbReference type="Proteomes" id="UP000594454">
    <property type="component" value="Chromosome 1"/>
</dbReference>
<feature type="region of interest" description="Disordered" evidence="6">
    <location>
        <begin position="961"/>
        <end position="1018"/>
    </location>
</feature>
<feature type="domain" description="C2H2-type" evidence="7">
    <location>
        <begin position="680"/>
        <end position="707"/>
    </location>
</feature>
<keyword evidence="1" id="KW-0479">Metal-binding</keyword>
<dbReference type="PANTHER" id="PTHR24403">
    <property type="entry name" value="ZINC FINGER PROTEIN"/>
    <property type="match status" value="1"/>
</dbReference>
<feature type="compositionally biased region" description="Basic residues" evidence="6">
    <location>
        <begin position="161"/>
        <end position="175"/>
    </location>
</feature>
<feature type="compositionally biased region" description="Polar residues" evidence="6">
    <location>
        <begin position="1185"/>
        <end position="1204"/>
    </location>
</feature>
<dbReference type="OrthoDB" id="6417347at2759"/>
<feature type="compositionally biased region" description="Polar residues" evidence="6">
    <location>
        <begin position="181"/>
        <end position="190"/>
    </location>
</feature>
<dbReference type="FunFam" id="3.30.160.60:FF:001449">
    <property type="entry name" value="Uncharacterized protein, isoform C"/>
    <property type="match status" value="1"/>
</dbReference>
<organism evidence="8 9">
    <name type="scientific">Hermetia illucens</name>
    <name type="common">Black soldier fly</name>
    <dbReference type="NCBI Taxonomy" id="343691"/>
    <lineage>
        <taxon>Eukaryota</taxon>
        <taxon>Metazoa</taxon>
        <taxon>Ecdysozoa</taxon>
        <taxon>Arthropoda</taxon>
        <taxon>Hexapoda</taxon>
        <taxon>Insecta</taxon>
        <taxon>Pterygota</taxon>
        <taxon>Neoptera</taxon>
        <taxon>Endopterygota</taxon>
        <taxon>Diptera</taxon>
        <taxon>Brachycera</taxon>
        <taxon>Stratiomyomorpha</taxon>
        <taxon>Stratiomyidae</taxon>
        <taxon>Hermetiinae</taxon>
        <taxon>Hermetia</taxon>
    </lineage>
</organism>
<evidence type="ECO:0000256" key="5">
    <source>
        <dbReference type="PROSITE-ProRule" id="PRU00042"/>
    </source>
</evidence>
<evidence type="ECO:0000256" key="6">
    <source>
        <dbReference type="SAM" id="MobiDB-lite"/>
    </source>
</evidence>
<evidence type="ECO:0000313" key="9">
    <source>
        <dbReference type="Proteomes" id="UP000594454"/>
    </source>
</evidence>
<dbReference type="PANTHER" id="PTHR24403:SF94">
    <property type="entry name" value="KUMGANG"/>
    <property type="match status" value="1"/>
</dbReference>
<feature type="compositionally biased region" description="Polar residues" evidence="6">
    <location>
        <begin position="388"/>
        <end position="397"/>
    </location>
</feature>
<feature type="compositionally biased region" description="Polar residues" evidence="6">
    <location>
        <begin position="1233"/>
        <end position="1246"/>
    </location>
</feature>
<proteinExistence type="predicted"/>
<evidence type="ECO:0000313" key="8">
    <source>
        <dbReference type="EMBL" id="CAD7079439.1"/>
    </source>
</evidence>
<dbReference type="GO" id="GO:0008270">
    <property type="term" value="F:zinc ion binding"/>
    <property type="evidence" value="ECO:0007669"/>
    <property type="project" value="UniProtKB-KW"/>
</dbReference>
<dbReference type="GO" id="GO:0010468">
    <property type="term" value="P:regulation of gene expression"/>
    <property type="evidence" value="ECO:0007669"/>
    <property type="project" value="TreeGrafter"/>
</dbReference>
<feature type="region of interest" description="Disordered" evidence="6">
    <location>
        <begin position="152"/>
        <end position="190"/>
    </location>
</feature>
<protein>
    <recommendedName>
        <fullName evidence="7">C2H2-type domain-containing protein</fullName>
    </recommendedName>
</protein>
<evidence type="ECO:0000256" key="3">
    <source>
        <dbReference type="ARBA" id="ARBA00022771"/>
    </source>
</evidence>
<evidence type="ECO:0000256" key="4">
    <source>
        <dbReference type="ARBA" id="ARBA00022833"/>
    </source>
</evidence>
<reference evidence="8 9" key="1">
    <citation type="submission" date="2020-11" db="EMBL/GenBank/DDBJ databases">
        <authorList>
            <person name="Wallbank WR R."/>
            <person name="Pardo Diaz C."/>
            <person name="Kozak K."/>
            <person name="Martin S."/>
            <person name="Jiggins C."/>
            <person name="Moest M."/>
            <person name="Warren A I."/>
            <person name="Generalovic N T."/>
            <person name="Byers J.R.P. K."/>
            <person name="Montejo-Kovacevich G."/>
            <person name="Yen C E."/>
        </authorList>
    </citation>
    <scope>NUCLEOTIDE SEQUENCE [LARGE SCALE GENOMIC DNA]</scope>
</reference>
<feature type="region of interest" description="Disordered" evidence="6">
    <location>
        <begin position="1225"/>
        <end position="1246"/>
    </location>
</feature>
<dbReference type="InterPro" id="IPR050688">
    <property type="entry name" value="Zinc_finger/UBP_domain"/>
</dbReference>
<feature type="region of interest" description="Disordered" evidence="6">
    <location>
        <begin position="382"/>
        <end position="401"/>
    </location>
</feature>
<keyword evidence="9" id="KW-1185">Reference proteome</keyword>